<reference evidence="3 4" key="1">
    <citation type="submission" date="2016-01" db="EMBL/GenBank/DDBJ databases">
        <title>The new phylogeny of the genus Mycobacterium.</title>
        <authorList>
            <person name="Tarcisio F."/>
            <person name="Conor M."/>
            <person name="Antonella G."/>
            <person name="Elisabetta G."/>
            <person name="Giulia F.S."/>
            <person name="Sara T."/>
            <person name="Anna F."/>
            <person name="Clotilde B."/>
            <person name="Roberto B."/>
            <person name="Veronica D.S."/>
            <person name="Fabio R."/>
            <person name="Monica P."/>
            <person name="Olivier J."/>
            <person name="Enrico T."/>
            <person name="Nicola S."/>
        </authorList>
    </citation>
    <scope>NUCLEOTIDE SEQUENCE [LARGE SCALE GENOMIC DNA]</scope>
    <source>
        <strain evidence="3 4">DSM 45166</strain>
    </source>
</reference>
<dbReference type="GO" id="GO:0051301">
    <property type="term" value="P:cell division"/>
    <property type="evidence" value="ECO:0007669"/>
    <property type="project" value="UniProtKB-KW"/>
</dbReference>
<feature type="region of interest" description="Disordered" evidence="2">
    <location>
        <begin position="220"/>
        <end position="244"/>
    </location>
</feature>
<dbReference type="OrthoDB" id="4705329at2"/>
<evidence type="ECO:0000313" key="4">
    <source>
        <dbReference type="Proteomes" id="UP000193487"/>
    </source>
</evidence>
<dbReference type="EMBL" id="LQPE01000107">
    <property type="protein sequence ID" value="ORW04268.1"/>
    <property type="molecule type" value="Genomic_DNA"/>
</dbReference>
<keyword evidence="3" id="KW-0131">Cell cycle</keyword>
<feature type="coiled-coil region" evidence="1">
    <location>
        <begin position="25"/>
        <end position="66"/>
    </location>
</feature>
<dbReference type="AlphaFoldDB" id="A0A1X1XZJ0"/>
<evidence type="ECO:0000256" key="2">
    <source>
        <dbReference type="SAM" id="MobiDB-lite"/>
    </source>
</evidence>
<organism evidence="3 4">
    <name type="scientific">Mycobacterium kyorinense</name>
    <dbReference type="NCBI Taxonomy" id="487514"/>
    <lineage>
        <taxon>Bacteria</taxon>
        <taxon>Bacillati</taxon>
        <taxon>Actinomycetota</taxon>
        <taxon>Actinomycetes</taxon>
        <taxon>Mycobacteriales</taxon>
        <taxon>Mycobacteriaceae</taxon>
        <taxon>Mycobacterium</taxon>
    </lineage>
</organism>
<comment type="caution">
    <text evidence="3">The sequence shown here is derived from an EMBL/GenBank/DDBJ whole genome shotgun (WGS) entry which is preliminary data.</text>
</comment>
<name>A0A1X1XZJ0_9MYCO</name>
<evidence type="ECO:0000256" key="1">
    <source>
        <dbReference type="SAM" id="Coils"/>
    </source>
</evidence>
<keyword evidence="3" id="KW-0132">Cell division</keyword>
<dbReference type="PANTHER" id="PTHR35794">
    <property type="entry name" value="CELL DIVISION PROTEIN DIVIVA"/>
    <property type="match status" value="1"/>
</dbReference>
<keyword evidence="1" id="KW-0175">Coiled coil</keyword>
<dbReference type="RefSeq" id="WP_045377975.1">
    <property type="nucleotide sequence ID" value="NZ_BBKA01000047.1"/>
</dbReference>
<sequence length="244" mass="27374">MSTESRPKFSRVVVGYDPVAVDTCIDELIARQQFLLDDIEALRARLKESCDEVAALRKEVAFLNDTSPSPHAVPQRMSKLLRHAIDEVSEMQAEAKAEVQALVATIESEAETAHRKHEELLADMAAQRSALDAECAETRSQLEAELAGKRAEAQSEIDDLMHKAEQDRDQLLAEARQEAERLREEARRVVDEANQQRIKILEQLMDVYRGVETIPAALESAYQDRDKPPEAGVVVPFEQKRSTG</sequence>
<dbReference type="InterPro" id="IPR007793">
    <property type="entry name" value="DivIVA_fam"/>
</dbReference>
<protein>
    <submittedName>
        <fullName evidence="3">Cell division protein DivIVA</fullName>
    </submittedName>
</protein>
<gene>
    <name evidence="3" type="ORF">AWC14_04295</name>
</gene>
<dbReference type="Proteomes" id="UP000193487">
    <property type="component" value="Unassembled WGS sequence"/>
</dbReference>
<feature type="coiled-coil region" evidence="1">
    <location>
        <begin position="103"/>
        <end position="203"/>
    </location>
</feature>
<proteinExistence type="predicted"/>
<evidence type="ECO:0000313" key="3">
    <source>
        <dbReference type="EMBL" id="ORW04268.1"/>
    </source>
</evidence>
<accession>A0A1X1XZJ0</accession>
<dbReference type="PANTHER" id="PTHR35794:SF1">
    <property type="entry name" value="CELL CYCLE PROTEIN GPSB"/>
    <property type="match status" value="1"/>
</dbReference>
<keyword evidence="4" id="KW-1185">Reference proteome</keyword>